<sequence>MAPLRSLEKDYPLIDADFQGFCASHGILTVEDLLIHDLHALLAKADHLPRPERFRQAVNQVLCIVDGLHRPWLNGIELLRRTSDFNRVLSTGCGGVDSLLNGGLQEGQVTELAGPSSSGKTQFCLLAASTVAAMHLCCVMYLDTGNSFSSKRVAHFVSRVLGTTSEEDNSRSFQQAMSRILCCAVFDIFSMFALLHQLEAKLKSQVRGSVGVVRLLIIDSISSLISPILSGSGSQGRALMISAGALLKKLANEYNIAVAVINHTVGGENGFPKPALGETWKTIPHVRLMLSHDFGSKACHVSILKHISLRLESALFQAPGASTRFVIE</sequence>
<organism evidence="1 2">
    <name type="scientific">Melastoma candidum</name>
    <dbReference type="NCBI Taxonomy" id="119954"/>
    <lineage>
        <taxon>Eukaryota</taxon>
        <taxon>Viridiplantae</taxon>
        <taxon>Streptophyta</taxon>
        <taxon>Embryophyta</taxon>
        <taxon>Tracheophyta</taxon>
        <taxon>Spermatophyta</taxon>
        <taxon>Magnoliopsida</taxon>
        <taxon>eudicotyledons</taxon>
        <taxon>Gunneridae</taxon>
        <taxon>Pentapetalae</taxon>
        <taxon>rosids</taxon>
        <taxon>malvids</taxon>
        <taxon>Myrtales</taxon>
        <taxon>Melastomataceae</taxon>
        <taxon>Melastomatoideae</taxon>
        <taxon>Melastomateae</taxon>
        <taxon>Melastoma</taxon>
    </lineage>
</organism>
<name>A0ACB9S5V1_9MYRT</name>
<evidence type="ECO:0000313" key="2">
    <source>
        <dbReference type="Proteomes" id="UP001057402"/>
    </source>
</evidence>
<protein>
    <submittedName>
        <fullName evidence="1">Uncharacterized protein</fullName>
    </submittedName>
</protein>
<dbReference type="Proteomes" id="UP001057402">
    <property type="component" value="Chromosome 2"/>
</dbReference>
<dbReference type="EMBL" id="CM042881">
    <property type="protein sequence ID" value="KAI4386018.1"/>
    <property type="molecule type" value="Genomic_DNA"/>
</dbReference>
<evidence type="ECO:0000313" key="1">
    <source>
        <dbReference type="EMBL" id="KAI4386018.1"/>
    </source>
</evidence>
<accession>A0ACB9S5V1</accession>
<proteinExistence type="predicted"/>
<keyword evidence="2" id="KW-1185">Reference proteome</keyword>
<comment type="caution">
    <text evidence="1">The sequence shown here is derived from an EMBL/GenBank/DDBJ whole genome shotgun (WGS) entry which is preliminary data.</text>
</comment>
<gene>
    <name evidence="1" type="ORF">MLD38_003992</name>
</gene>
<reference evidence="2" key="1">
    <citation type="journal article" date="2023" name="Front. Plant Sci.">
        <title>Chromosomal-level genome assembly of Melastoma candidum provides insights into trichome evolution.</title>
        <authorList>
            <person name="Zhong Y."/>
            <person name="Wu W."/>
            <person name="Sun C."/>
            <person name="Zou P."/>
            <person name="Liu Y."/>
            <person name="Dai S."/>
            <person name="Zhou R."/>
        </authorList>
    </citation>
    <scope>NUCLEOTIDE SEQUENCE [LARGE SCALE GENOMIC DNA]</scope>
</reference>